<accession>D0LNK6</accession>
<gene>
    <name evidence="1" type="ordered locus">Hoch_4417</name>
</gene>
<dbReference type="OrthoDB" id="9816822at2"/>
<reference evidence="1 2" key="1">
    <citation type="journal article" date="2010" name="Stand. Genomic Sci.">
        <title>Complete genome sequence of Haliangium ochraceum type strain (SMP-2).</title>
        <authorList>
            <consortium name="US DOE Joint Genome Institute (JGI-PGF)"/>
            <person name="Ivanova N."/>
            <person name="Daum C."/>
            <person name="Lang E."/>
            <person name="Abt B."/>
            <person name="Kopitz M."/>
            <person name="Saunders E."/>
            <person name="Lapidus A."/>
            <person name="Lucas S."/>
            <person name="Glavina Del Rio T."/>
            <person name="Nolan M."/>
            <person name="Tice H."/>
            <person name="Copeland A."/>
            <person name="Cheng J.F."/>
            <person name="Chen F."/>
            <person name="Bruce D."/>
            <person name="Goodwin L."/>
            <person name="Pitluck S."/>
            <person name="Mavromatis K."/>
            <person name="Pati A."/>
            <person name="Mikhailova N."/>
            <person name="Chen A."/>
            <person name="Palaniappan K."/>
            <person name="Land M."/>
            <person name="Hauser L."/>
            <person name="Chang Y.J."/>
            <person name="Jeffries C.D."/>
            <person name="Detter J.C."/>
            <person name="Brettin T."/>
            <person name="Rohde M."/>
            <person name="Goker M."/>
            <person name="Bristow J."/>
            <person name="Markowitz V."/>
            <person name="Eisen J.A."/>
            <person name="Hugenholtz P."/>
            <person name="Kyrpides N.C."/>
            <person name="Klenk H.P."/>
        </authorList>
    </citation>
    <scope>NUCLEOTIDE SEQUENCE [LARGE SCALE GENOMIC DNA]</scope>
    <source>
        <strain evidence="2">DSM 14365 / CIP 107738 / JCM 11303 / AJ 13395 / SMP-2</strain>
    </source>
</reference>
<dbReference type="AlphaFoldDB" id="D0LNK6"/>
<dbReference type="KEGG" id="hoh:Hoch_4417"/>
<organism evidence="1 2">
    <name type="scientific">Haliangium ochraceum (strain DSM 14365 / JCM 11303 / SMP-2)</name>
    <dbReference type="NCBI Taxonomy" id="502025"/>
    <lineage>
        <taxon>Bacteria</taxon>
        <taxon>Pseudomonadati</taxon>
        <taxon>Myxococcota</taxon>
        <taxon>Polyangia</taxon>
        <taxon>Haliangiales</taxon>
        <taxon>Kofleriaceae</taxon>
        <taxon>Haliangium</taxon>
    </lineage>
</organism>
<dbReference type="RefSeq" id="WP_012829509.1">
    <property type="nucleotide sequence ID" value="NC_013440.1"/>
</dbReference>
<dbReference type="Proteomes" id="UP000001880">
    <property type="component" value="Chromosome"/>
</dbReference>
<protein>
    <submittedName>
        <fullName evidence="1">Uncharacterized protein</fullName>
    </submittedName>
</protein>
<evidence type="ECO:0000313" key="1">
    <source>
        <dbReference type="EMBL" id="ACY16911.1"/>
    </source>
</evidence>
<name>D0LNK6_HALO1</name>
<evidence type="ECO:0000313" key="2">
    <source>
        <dbReference type="Proteomes" id="UP000001880"/>
    </source>
</evidence>
<dbReference type="EMBL" id="CP001804">
    <property type="protein sequence ID" value="ACY16911.1"/>
    <property type="molecule type" value="Genomic_DNA"/>
</dbReference>
<proteinExistence type="predicted"/>
<keyword evidence="2" id="KW-1185">Reference proteome</keyword>
<sequence>MVSAPSVSPATATDTSAGSLVNYTISDLDDSMAYRVTLVVGANVTADGASGVFVDGDGNGAADAGASENVALITKVNGQSIDGVKTYPAGSDDPANPSGIFPSGGQITVEVLAVADGTIYPVAYENGGATTFLEIGSDGAPIENYAVGGALNVSGASGQPRFAQQTEQTAGVGTSTEYTIVGVSADQAYRVTLVVADNVTVDGDRGTFVDNDENGAADAGASETIALITQVNGDDIEAAKTFPAGTDDPQNPSGIVPKDGKITVTVTGVAAGKVFPVAYVNGGNSTFLEIGSDGRPVAGENYAVGGAFTVE</sequence>
<dbReference type="HOGENOM" id="CLU_893617_0_0_7"/>